<dbReference type="EMBL" id="HBEN01014160">
    <property type="protein sequence ID" value="CAD8450714.1"/>
    <property type="molecule type" value="Transcribed_RNA"/>
</dbReference>
<feature type="compositionally biased region" description="Basic and acidic residues" evidence="2">
    <location>
        <begin position="343"/>
        <end position="353"/>
    </location>
</feature>
<dbReference type="InterPro" id="IPR000719">
    <property type="entry name" value="Prot_kinase_dom"/>
</dbReference>
<protein>
    <recommendedName>
        <fullName evidence="3">Protein kinase domain-containing protein</fullName>
    </recommendedName>
</protein>
<dbReference type="Pfam" id="PF00069">
    <property type="entry name" value="Pkinase"/>
    <property type="match status" value="1"/>
</dbReference>
<dbReference type="InterPro" id="IPR051681">
    <property type="entry name" value="Ser/Thr_Kinases-Pseudokinases"/>
</dbReference>
<keyword evidence="1" id="KW-0547">Nucleotide-binding</keyword>
<reference evidence="4" key="1">
    <citation type="submission" date="2021-01" db="EMBL/GenBank/DDBJ databases">
        <authorList>
            <person name="Corre E."/>
            <person name="Pelletier E."/>
            <person name="Niang G."/>
            <person name="Scheremetjew M."/>
            <person name="Finn R."/>
            <person name="Kale V."/>
            <person name="Holt S."/>
            <person name="Cochrane G."/>
            <person name="Meng A."/>
            <person name="Brown T."/>
            <person name="Cohen L."/>
        </authorList>
    </citation>
    <scope>NUCLEOTIDE SEQUENCE</scope>
    <source>
        <strain evidence="4">CCAC1681</strain>
    </source>
</reference>
<dbReference type="InterPro" id="IPR017441">
    <property type="entry name" value="Protein_kinase_ATP_BS"/>
</dbReference>
<dbReference type="InterPro" id="IPR011009">
    <property type="entry name" value="Kinase-like_dom_sf"/>
</dbReference>
<dbReference type="PROSITE" id="PS50011">
    <property type="entry name" value="PROTEIN_KINASE_DOM"/>
    <property type="match status" value="1"/>
</dbReference>
<name>A0A7S0DEF2_MICPS</name>
<dbReference type="PANTHER" id="PTHR44329">
    <property type="entry name" value="SERINE/THREONINE-PROTEIN KINASE TNNI3K-RELATED"/>
    <property type="match status" value="1"/>
</dbReference>
<dbReference type="GO" id="GO:0004674">
    <property type="term" value="F:protein serine/threonine kinase activity"/>
    <property type="evidence" value="ECO:0007669"/>
    <property type="project" value="TreeGrafter"/>
</dbReference>
<dbReference type="SMART" id="SM00220">
    <property type="entry name" value="S_TKc"/>
    <property type="match status" value="1"/>
</dbReference>
<feature type="region of interest" description="Disordered" evidence="2">
    <location>
        <begin position="161"/>
        <end position="183"/>
    </location>
</feature>
<dbReference type="AlphaFoldDB" id="A0A7S0DEF2"/>
<dbReference type="SUPFAM" id="SSF56112">
    <property type="entry name" value="Protein kinase-like (PK-like)"/>
    <property type="match status" value="1"/>
</dbReference>
<evidence type="ECO:0000256" key="1">
    <source>
        <dbReference type="PROSITE-ProRule" id="PRU10141"/>
    </source>
</evidence>
<evidence type="ECO:0000313" key="4">
    <source>
        <dbReference type="EMBL" id="CAD8450714.1"/>
    </source>
</evidence>
<evidence type="ECO:0000259" key="3">
    <source>
        <dbReference type="PROSITE" id="PS50011"/>
    </source>
</evidence>
<accession>A0A7S0DEF2</accession>
<feature type="compositionally biased region" description="Basic and acidic residues" evidence="2">
    <location>
        <begin position="233"/>
        <end position="249"/>
    </location>
</feature>
<feature type="region of interest" description="Disordered" evidence="2">
    <location>
        <begin position="210"/>
        <end position="251"/>
    </location>
</feature>
<dbReference type="Gene3D" id="3.30.200.20">
    <property type="entry name" value="Phosphorylase Kinase, domain 1"/>
    <property type="match status" value="1"/>
</dbReference>
<dbReference type="GO" id="GO:0005524">
    <property type="term" value="F:ATP binding"/>
    <property type="evidence" value="ECO:0007669"/>
    <property type="project" value="UniProtKB-UniRule"/>
</dbReference>
<dbReference type="Gene3D" id="1.10.510.10">
    <property type="entry name" value="Transferase(Phosphotransferase) domain 1"/>
    <property type="match status" value="1"/>
</dbReference>
<feature type="domain" description="Protein kinase" evidence="3">
    <location>
        <begin position="14"/>
        <end position="287"/>
    </location>
</feature>
<sequence length="415" mass="45219">MDGPDFDPADLSSKREWVKVGSGSFGNVYKATLLGTTVAVKEIGNTRPERVAGLRRDMFYLRRFPHPNVVQVFGAFEEKGVLYMVMEYVAHSLRSKSVVRKVDLVRVLADVARALARLHAAGHVHRDVKARNVLVQRGPGYCAKLCDFGLARALPSAARPDVRGDLTPRIGPPKYRAPEVRDGEMYDQSSDVYGFGVMCQQLVGQCREDAGKGAKDKEGKEREPSADGAGGPGKDKKASKKDKESKESACSEEDLEFIQQLGMACAAENPSRRPTAAACLSRCLQRLGRRVSLCSAETARARVATWIDAPMDVGTGGKKAKEAREKEKEVSVSGEENDGGSRGGEEQIERDGDGGAGSVEARGGERWRRRRERDGGSGSNSDSDSVGAETPRRPRRPQEQATSRDTPRGSKRRKT</sequence>
<feature type="binding site" evidence="1">
    <location>
        <position position="41"/>
    </location>
    <ligand>
        <name>ATP</name>
        <dbReference type="ChEBI" id="CHEBI:30616"/>
    </ligand>
</feature>
<feature type="compositionally biased region" description="Basic and acidic residues" evidence="2">
    <location>
        <begin position="210"/>
        <end position="225"/>
    </location>
</feature>
<feature type="compositionally biased region" description="Basic and acidic residues" evidence="2">
    <location>
        <begin position="319"/>
        <end position="330"/>
    </location>
</feature>
<proteinExistence type="predicted"/>
<gene>
    <name evidence="4" type="ORF">MSP1401_LOCUS11809</name>
</gene>
<keyword evidence="1" id="KW-0067">ATP-binding</keyword>
<organism evidence="4">
    <name type="scientific">Micromonas pusilla</name>
    <name type="common">Picoplanktonic green alga</name>
    <name type="synonym">Chromulina pusilla</name>
    <dbReference type="NCBI Taxonomy" id="38833"/>
    <lineage>
        <taxon>Eukaryota</taxon>
        <taxon>Viridiplantae</taxon>
        <taxon>Chlorophyta</taxon>
        <taxon>Mamiellophyceae</taxon>
        <taxon>Mamiellales</taxon>
        <taxon>Mamiellaceae</taxon>
        <taxon>Micromonas</taxon>
    </lineage>
</organism>
<evidence type="ECO:0000256" key="2">
    <source>
        <dbReference type="SAM" id="MobiDB-lite"/>
    </source>
</evidence>
<dbReference type="PROSITE" id="PS00107">
    <property type="entry name" value="PROTEIN_KINASE_ATP"/>
    <property type="match status" value="1"/>
</dbReference>
<feature type="region of interest" description="Disordered" evidence="2">
    <location>
        <begin position="311"/>
        <end position="415"/>
    </location>
</feature>